<dbReference type="PROSITE" id="PS51318">
    <property type="entry name" value="TAT"/>
    <property type="match status" value="1"/>
</dbReference>
<evidence type="ECO:0000256" key="1">
    <source>
        <dbReference type="ARBA" id="ARBA00006987"/>
    </source>
</evidence>
<comment type="similarity">
    <text evidence="1">Belongs to the UPF0065 (bug) family.</text>
</comment>
<evidence type="ECO:0000313" key="4">
    <source>
        <dbReference type="Proteomes" id="UP000542125"/>
    </source>
</evidence>
<evidence type="ECO:0000256" key="2">
    <source>
        <dbReference type="SAM" id="SignalP"/>
    </source>
</evidence>
<dbReference type="Gene3D" id="3.40.190.150">
    <property type="entry name" value="Bordetella uptake gene, domain 1"/>
    <property type="match status" value="1"/>
</dbReference>
<dbReference type="Proteomes" id="UP000542125">
    <property type="component" value="Unassembled WGS sequence"/>
</dbReference>
<organism evidence="3 4">
    <name type="scientific">Pigmentiphaga litoralis</name>
    <dbReference type="NCBI Taxonomy" id="516702"/>
    <lineage>
        <taxon>Bacteria</taxon>
        <taxon>Pseudomonadati</taxon>
        <taxon>Pseudomonadota</taxon>
        <taxon>Betaproteobacteria</taxon>
        <taxon>Burkholderiales</taxon>
        <taxon>Alcaligenaceae</taxon>
        <taxon>Pigmentiphaga</taxon>
    </lineage>
</organism>
<proteinExistence type="inferred from homology"/>
<keyword evidence="2" id="KW-0732">Signal</keyword>
<feature type="chain" id="PRO_5031353579" evidence="2">
    <location>
        <begin position="27"/>
        <end position="325"/>
    </location>
</feature>
<evidence type="ECO:0000313" key="3">
    <source>
        <dbReference type="EMBL" id="NYE83202.1"/>
    </source>
</evidence>
<dbReference type="RefSeq" id="WP_373563323.1">
    <property type="nucleotide sequence ID" value="NZ_JACBYR010000001.1"/>
</dbReference>
<dbReference type="PIRSF" id="PIRSF017082">
    <property type="entry name" value="YflP"/>
    <property type="match status" value="1"/>
</dbReference>
<dbReference type="EMBL" id="JACBYR010000001">
    <property type="protein sequence ID" value="NYE83202.1"/>
    <property type="molecule type" value="Genomic_DNA"/>
</dbReference>
<dbReference type="Pfam" id="PF03401">
    <property type="entry name" value="TctC"/>
    <property type="match status" value="1"/>
</dbReference>
<dbReference type="PANTHER" id="PTHR42928:SF5">
    <property type="entry name" value="BLR1237 PROTEIN"/>
    <property type="match status" value="1"/>
</dbReference>
<sequence length="325" mass="33428">MNTPRRTFLKLSLAAMPALQSMPAWARSFPSKPITLVVPFAPGGNIDVVGRSLSVPLSKLLGQIVVVENRAGAGGGIGTASVARAEPDGHTLLVATPAQVATLPQMFKTAYDVASFQPVGVATRTSMIVVARRDDARFKTFDDFLALARGKPGAINAGHAGNGTPNHLALLQLENAARCQFGAVAYKGSGPALVNLLGAQIDVVFDQVTSSMPHIKSGALRPLGILGPVADPTLPGVPTLAESNVGRFDATTYAGLLAPAGTPGAVIDILSQALKKALADPQLNASLNALGSFTESGDAAALKTLLDTERALAMKLVAEGRLTAN</sequence>
<gene>
    <name evidence="3" type="ORF">FHW18_002473</name>
</gene>
<keyword evidence="4" id="KW-1185">Reference proteome</keyword>
<feature type="signal peptide" evidence="2">
    <location>
        <begin position="1"/>
        <end position="26"/>
    </location>
</feature>
<name>A0A7Y9IU97_9BURK</name>
<accession>A0A7Y9IU97</accession>
<dbReference type="PANTHER" id="PTHR42928">
    <property type="entry name" value="TRICARBOXYLATE-BINDING PROTEIN"/>
    <property type="match status" value="1"/>
</dbReference>
<dbReference type="SUPFAM" id="SSF53850">
    <property type="entry name" value="Periplasmic binding protein-like II"/>
    <property type="match status" value="1"/>
</dbReference>
<dbReference type="InterPro" id="IPR006311">
    <property type="entry name" value="TAT_signal"/>
</dbReference>
<reference evidence="3 4" key="1">
    <citation type="submission" date="2020-07" db="EMBL/GenBank/DDBJ databases">
        <title>Genomic Encyclopedia of Type Strains, Phase IV (KMG-V): Genome sequencing to study the core and pangenomes of soil and plant-associated prokaryotes.</title>
        <authorList>
            <person name="Whitman W."/>
        </authorList>
    </citation>
    <scope>NUCLEOTIDE SEQUENCE [LARGE SCALE GENOMIC DNA]</scope>
    <source>
        <strain evidence="3 4">SAS40</strain>
    </source>
</reference>
<dbReference type="InterPro" id="IPR042100">
    <property type="entry name" value="Bug_dom1"/>
</dbReference>
<dbReference type="CDD" id="cd07012">
    <property type="entry name" value="PBP2_Bug_TTT"/>
    <property type="match status" value="1"/>
</dbReference>
<dbReference type="InterPro" id="IPR005064">
    <property type="entry name" value="BUG"/>
</dbReference>
<dbReference type="AlphaFoldDB" id="A0A7Y9IU97"/>
<keyword evidence="3" id="KW-0675">Receptor</keyword>
<comment type="caution">
    <text evidence="3">The sequence shown here is derived from an EMBL/GenBank/DDBJ whole genome shotgun (WGS) entry which is preliminary data.</text>
</comment>
<protein>
    <submittedName>
        <fullName evidence="3">Tripartite-type tricarboxylate transporter receptor subunit TctC</fullName>
    </submittedName>
</protein>
<dbReference type="Gene3D" id="3.40.190.10">
    <property type="entry name" value="Periplasmic binding protein-like II"/>
    <property type="match status" value="1"/>
</dbReference>